<dbReference type="PANTHER" id="PTHR24359:SF1">
    <property type="entry name" value="INHIBITOR OF NUCLEAR FACTOR KAPPA-B KINASE EPSILON SUBUNIT HOMOLOG 1-RELATED"/>
    <property type="match status" value="1"/>
</dbReference>
<keyword evidence="4" id="KW-1185">Reference proteome</keyword>
<name>A0A7R9KZN7_9ACAR</name>
<dbReference type="InterPro" id="IPR017441">
    <property type="entry name" value="Protein_kinase_ATP_BS"/>
</dbReference>
<evidence type="ECO:0000259" key="2">
    <source>
        <dbReference type="PROSITE" id="PS50011"/>
    </source>
</evidence>
<evidence type="ECO:0000313" key="4">
    <source>
        <dbReference type="Proteomes" id="UP000759131"/>
    </source>
</evidence>
<dbReference type="PANTHER" id="PTHR24359">
    <property type="entry name" value="SERINE/THREONINE-PROTEIN KINASE SBK1"/>
    <property type="match status" value="1"/>
</dbReference>
<evidence type="ECO:0000256" key="1">
    <source>
        <dbReference type="PROSITE-ProRule" id="PRU10141"/>
    </source>
</evidence>
<keyword evidence="1" id="KW-0547">Nucleotide-binding</keyword>
<dbReference type="AlphaFoldDB" id="A0A7R9KZN7"/>
<feature type="binding site" evidence="1">
    <location>
        <position position="57"/>
    </location>
    <ligand>
        <name>ATP</name>
        <dbReference type="ChEBI" id="CHEBI:30616"/>
    </ligand>
</feature>
<keyword evidence="1" id="KW-0067">ATP-binding</keyword>
<dbReference type="InterPro" id="IPR000719">
    <property type="entry name" value="Prot_kinase_dom"/>
</dbReference>
<dbReference type="InterPro" id="IPR011009">
    <property type="entry name" value="Kinase-like_dom_sf"/>
</dbReference>
<sequence length="317" mass="36897">MNTNKPQQSTIHKIREIKLEALYIDRDYDVLKEIGSGDYGKVILAVHRDTGSEVALKAVPKATTPTKDFLMEFHYSYFLSPHKNILDTYDVAFETSEHYYFAQEVAPFGDLSQAVERTNGVGLNERDVKIVVEQISSALEFMHDKELVHRDVRVKSLPSCPPEVWEAVLLEGYNIEVGSDVWQLAMMVYVCLTTRFPWDKADITDPRFTDFVQWHKRKTTRTPKEFRVFSARLLRLMRRLMELKPTKRYPVTEVNKYLRDRWLVQRSQRASSVHPQGDLNGSHVTRSLSCSHLVHPHHRSDEWMASKSKDDHSLYTD</sequence>
<dbReference type="SUPFAM" id="SSF56112">
    <property type="entry name" value="Protein kinase-like (PK-like)"/>
    <property type="match status" value="1"/>
</dbReference>
<dbReference type="Gene3D" id="1.10.510.10">
    <property type="entry name" value="Transferase(Phosphotransferase) domain 1"/>
    <property type="match status" value="2"/>
</dbReference>
<dbReference type="EMBL" id="OC863774">
    <property type="protein sequence ID" value="CAD7631249.1"/>
    <property type="molecule type" value="Genomic_DNA"/>
</dbReference>
<dbReference type="Proteomes" id="UP000759131">
    <property type="component" value="Unassembled WGS sequence"/>
</dbReference>
<gene>
    <name evidence="3" type="ORF">OSB1V03_LOCUS11658</name>
</gene>
<protein>
    <recommendedName>
        <fullName evidence="2">Protein kinase domain-containing protein</fullName>
    </recommendedName>
</protein>
<dbReference type="EMBL" id="CAJPIZ010009199">
    <property type="protein sequence ID" value="CAG2111679.1"/>
    <property type="molecule type" value="Genomic_DNA"/>
</dbReference>
<proteinExistence type="predicted"/>
<dbReference type="PROSITE" id="PS00107">
    <property type="entry name" value="PROTEIN_KINASE_ATP"/>
    <property type="match status" value="1"/>
</dbReference>
<dbReference type="Pfam" id="PF00069">
    <property type="entry name" value="Pkinase"/>
    <property type="match status" value="1"/>
</dbReference>
<reference evidence="3" key="1">
    <citation type="submission" date="2020-11" db="EMBL/GenBank/DDBJ databases">
        <authorList>
            <person name="Tran Van P."/>
        </authorList>
    </citation>
    <scope>NUCLEOTIDE SEQUENCE</scope>
</reference>
<dbReference type="GO" id="GO:0004674">
    <property type="term" value="F:protein serine/threonine kinase activity"/>
    <property type="evidence" value="ECO:0007669"/>
    <property type="project" value="TreeGrafter"/>
</dbReference>
<accession>A0A7R9KZN7</accession>
<dbReference type="GO" id="GO:0005524">
    <property type="term" value="F:ATP binding"/>
    <property type="evidence" value="ECO:0007669"/>
    <property type="project" value="UniProtKB-UniRule"/>
</dbReference>
<evidence type="ECO:0000313" key="3">
    <source>
        <dbReference type="EMBL" id="CAD7631249.1"/>
    </source>
</evidence>
<feature type="domain" description="Protein kinase" evidence="2">
    <location>
        <begin position="28"/>
        <end position="263"/>
    </location>
</feature>
<dbReference type="PROSITE" id="PS50011">
    <property type="entry name" value="PROTEIN_KINASE_DOM"/>
    <property type="match status" value="1"/>
</dbReference>
<organism evidence="3">
    <name type="scientific">Medioppia subpectinata</name>
    <dbReference type="NCBI Taxonomy" id="1979941"/>
    <lineage>
        <taxon>Eukaryota</taxon>
        <taxon>Metazoa</taxon>
        <taxon>Ecdysozoa</taxon>
        <taxon>Arthropoda</taxon>
        <taxon>Chelicerata</taxon>
        <taxon>Arachnida</taxon>
        <taxon>Acari</taxon>
        <taxon>Acariformes</taxon>
        <taxon>Sarcoptiformes</taxon>
        <taxon>Oribatida</taxon>
        <taxon>Brachypylina</taxon>
        <taxon>Oppioidea</taxon>
        <taxon>Oppiidae</taxon>
        <taxon>Medioppia</taxon>
    </lineage>
</organism>
<dbReference type="OrthoDB" id="6513151at2759"/>